<reference evidence="6" key="1">
    <citation type="submission" date="2016-10" db="EMBL/GenBank/DDBJ databases">
        <authorList>
            <person name="Varghese N."/>
            <person name="Submissions S."/>
        </authorList>
    </citation>
    <scope>NUCLEOTIDE SEQUENCE [LARGE SCALE GENOMIC DNA]</scope>
    <source>
        <strain evidence="6">DSM 13078</strain>
    </source>
</reference>
<evidence type="ECO:0000313" key="5">
    <source>
        <dbReference type="EMBL" id="SFC61642.1"/>
    </source>
</evidence>
<keyword evidence="6" id="KW-1185">Reference proteome</keyword>
<dbReference type="AlphaFoldDB" id="A0A1I1KMY1"/>
<evidence type="ECO:0000259" key="4">
    <source>
        <dbReference type="PROSITE" id="PS01031"/>
    </source>
</evidence>
<dbReference type="Proteomes" id="UP000199161">
    <property type="component" value="Unassembled WGS sequence"/>
</dbReference>
<dbReference type="PANTHER" id="PTHR11527">
    <property type="entry name" value="HEAT-SHOCK PROTEIN 20 FAMILY MEMBER"/>
    <property type="match status" value="1"/>
</dbReference>
<proteinExistence type="inferred from homology"/>
<dbReference type="InterPro" id="IPR008978">
    <property type="entry name" value="HSP20-like_chaperone"/>
</dbReference>
<dbReference type="PROSITE" id="PS01031">
    <property type="entry name" value="SHSP"/>
    <property type="match status" value="1"/>
</dbReference>
<feature type="region of interest" description="Disordered" evidence="3">
    <location>
        <begin position="82"/>
        <end position="115"/>
    </location>
</feature>
<feature type="domain" description="SHSP" evidence="4">
    <location>
        <begin position="37"/>
        <end position="154"/>
    </location>
</feature>
<dbReference type="CDD" id="cd06464">
    <property type="entry name" value="ACD_sHsps-like"/>
    <property type="match status" value="1"/>
</dbReference>
<dbReference type="RefSeq" id="WP_089789549.1">
    <property type="nucleotide sequence ID" value="NZ_FOKW01000012.1"/>
</dbReference>
<dbReference type="OrthoDB" id="198277at2157"/>
<dbReference type="InterPro" id="IPR031107">
    <property type="entry name" value="Small_HSP"/>
</dbReference>
<accession>A0A1I1KMY1</accession>
<sequence>MATDDNPFKSLERQFERMQRQFEQALETWNVDQFGTPATATERMGIDLADRGDEFLLTADVPGFEKEDIELRLSDDTVHITAKRERETTQESDEADEDMYIRSERERRSLSRSVSLPHPVEEDAVEATYRNGVVTLMLPKRETTEPTGRTIDIN</sequence>
<evidence type="ECO:0000256" key="1">
    <source>
        <dbReference type="PROSITE-ProRule" id="PRU00285"/>
    </source>
</evidence>
<evidence type="ECO:0000256" key="3">
    <source>
        <dbReference type="SAM" id="MobiDB-lite"/>
    </source>
</evidence>
<feature type="compositionally biased region" description="Basic and acidic residues" evidence="3">
    <location>
        <begin position="99"/>
        <end position="109"/>
    </location>
</feature>
<gene>
    <name evidence="5" type="ORF">SAMN05444422_11232</name>
</gene>
<protein>
    <submittedName>
        <fullName evidence="5">Heat shock protein Hsp20</fullName>
    </submittedName>
</protein>
<keyword evidence="5" id="KW-0346">Stress response</keyword>
<evidence type="ECO:0000313" key="6">
    <source>
        <dbReference type="Proteomes" id="UP000199161"/>
    </source>
</evidence>
<name>A0A1I1KMY1_NATHA</name>
<evidence type="ECO:0000256" key="2">
    <source>
        <dbReference type="RuleBase" id="RU003616"/>
    </source>
</evidence>
<dbReference type="InterPro" id="IPR002068">
    <property type="entry name" value="A-crystallin/Hsp20_dom"/>
</dbReference>
<dbReference type="Pfam" id="PF00011">
    <property type="entry name" value="HSP20"/>
    <property type="match status" value="1"/>
</dbReference>
<organism evidence="5 6">
    <name type="scientific">Natronobacterium haloterrestre</name>
    <name type="common">Halobiforma haloterrestris</name>
    <dbReference type="NCBI Taxonomy" id="148448"/>
    <lineage>
        <taxon>Archaea</taxon>
        <taxon>Methanobacteriati</taxon>
        <taxon>Methanobacteriota</taxon>
        <taxon>Stenosarchaea group</taxon>
        <taxon>Halobacteria</taxon>
        <taxon>Halobacteriales</taxon>
        <taxon>Natrialbaceae</taxon>
        <taxon>Natronobacterium</taxon>
    </lineage>
</organism>
<dbReference type="SUPFAM" id="SSF49764">
    <property type="entry name" value="HSP20-like chaperones"/>
    <property type="match status" value="1"/>
</dbReference>
<comment type="similarity">
    <text evidence="1 2">Belongs to the small heat shock protein (HSP20) family.</text>
</comment>
<dbReference type="EMBL" id="FOKW01000012">
    <property type="protein sequence ID" value="SFC61642.1"/>
    <property type="molecule type" value="Genomic_DNA"/>
</dbReference>
<dbReference type="Gene3D" id="2.60.40.790">
    <property type="match status" value="1"/>
</dbReference>